<dbReference type="GO" id="GO:0016020">
    <property type="term" value="C:membrane"/>
    <property type="evidence" value="ECO:0007669"/>
    <property type="project" value="TreeGrafter"/>
</dbReference>
<dbReference type="InterPro" id="IPR036788">
    <property type="entry name" value="T_IF-3_C_sf"/>
</dbReference>
<sequence length="151" mass="17076">MLDFDGAQLGIQKTFDALRMAREKGLDLILISPNANPPVAKITDFGKFRYEIAKHEKEAKKSQKAVILKEIKLTPKIGEHDLNVRIAKTIECLQKRNKVKVNVFFRGREVTHKEFGERVLNKLVEASAEFGKPEAPAKIEGRNMVLVLVPK</sequence>
<dbReference type="SUPFAM" id="SSF54364">
    <property type="entry name" value="Translation initiation factor IF3, N-terminal domain"/>
    <property type="match status" value="1"/>
</dbReference>
<protein>
    <recommendedName>
        <fullName evidence="4">Translation initiation factor IF-3</fullName>
    </recommendedName>
</protein>
<comment type="similarity">
    <text evidence="1">Belongs to the IF-3 family.</text>
</comment>
<keyword evidence="3" id="KW-0648">Protein biosynthesis</keyword>
<dbReference type="InterPro" id="IPR019814">
    <property type="entry name" value="Translation_initiation_fac_3_N"/>
</dbReference>
<dbReference type="GO" id="GO:0003743">
    <property type="term" value="F:translation initiation factor activity"/>
    <property type="evidence" value="ECO:0007669"/>
    <property type="project" value="UniProtKB-UniRule"/>
</dbReference>
<dbReference type="InterPro" id="IPR036787">
    <property type="entry name" value="T_IF-3_N_sf"/>
</dbReference>
<evidence type="ECO:0000259" key="5">
    <source>
        <dbReference type="Pfam" id="PF00707"/>
    </source>
</evidence>
<dbReference type="AlphaFoldDB" id="A0A833L258"/>
<keyword evidence="2 7" id="KW-0396">Initiation factor</keyword>
<dbReference type="EMBL" id="WPAF01000002">
    <property type="protein sequence ID" value="KAF0135055.1"/>
    <property type="molecule type" value="Genomic_DNA"/>
</dbReference>
<dbReference type="GO" id="GO:0043022">
    <property type="term" value="F:ribosome binding"/>
    <property type="evidence" value="ECO:0007669"/>
    <property type="project" value="TreeGrafter"/>
</dbReference>
<reference evidence="7 8" key="1">
    <citation type="submission" date="2019-12" db="EMBL/GenBank/DDBJ databases">
        <authorList>
            <person name="Wolfe R."/>
            <person name="Danczak R."/>
            <person name="Wilkins M."/>
        </authorList>
    </citation>
    <scope>NUCLEOTIDE SEQUENCE [LARGE SCALE GENOMIC DNA]</scope>
    <source>
        <strain evidence="7">X2_MaxBin.013</strain>
    </source>
</reference>
<evidence type="ECO:0000313" key="7">
    <source>
        <dbReference type="EMBL" id="KAF0135055.1"/>
    </source>
</evidence>
<evidence type="ECO:0000256" key="3">
    <source>
        <dbReference type="ARBA" id="ARBA00022917"/>
    </source>
</evidence>
<accession>A0A833L258</accession>
<gene>
    <name evidence="7" type="ORF">FD145_193</name>
</gene>
<dbReference type="PANTHER" id="PTHR10938:SF0">
    <property type="entry name" value="TRANSLATION INITIATION FACTOR IF-3, MITOCHONDRIAL"/>
    <property type="match status" value="1"/>
</dbReference>
<dbReference type="NCBIfam" id="TIGR00168">
    <property type="entry name" value="infC"/>
    <property type="match status" value="1"/>
</dbReference>
<dbReference type="InterPro" id="IPR019815">
    <property type="entry name" value="Translation_initiation_fac_3_C"/>
</dbReference>
<evidence type="ECO:0000256" key="1">
    <source>
        <dbReference type="ARBA" id="ARBA00005439"/>
    </source>
</evidence>
<name>A0A833L258_UNCSA</name>
<dbReference type="FunFam" id="3.30.110.10:FF:000001">
    <property type="entry name" value="Translation initiation factor IF-3"/>
    <property type="match status" value="1"/>
</dbReference>
<feature type="domain" description="Translation initiation factor 3 C-terminal" evidence="5">
    <location>
        <begin position="68"/>
        <end position="151"/>
    </location>
</feature>
<dbReference type="Proteomes" id="UP000488506">
    <property type="component" value="Unassembled WGS sequence"/>
</dbReference>
<dbReference type="SUPFAM" id="SSF55200">
    <property type="entry name" value="Translation initiation factor IF3, C-terminal domain"/>
    <property type="match status" value="1"/>
</dbReference>
<dbReference type="InterPro" id="IPR001288">
    <property type="entry name" value="Translation_initiation_fac_3"/>
</dbReference>
<dbReference type="Pfam" id="PF05198">
    <property type="entry name" value="IF3_N"/>
    <property type="match status" value="1"/>
</dbReference>
<dbReference type="Gene3D" id="3.10.20.80">
    <property type="entry name" value="Translation initiation factor 3 (IF-3), N-terminal domain"/>
    <property type="match status" value="1"/>
</dbReference>
<evidence type="ECO:0000256" key="4">
    <source>
        <dbReference type="NCBIfam" id="TIGR00168"/>
    </source>
</evidence>
<dbReference type="GO" id="GO:0005829">
    <property type="term" value="C:cytosol"/>
    <property type="evidence" value="ECO:0007669"/>
    <property type="project" value="TreeGrafter"/>
</dbReference>
<feature type="domain" description="Translation initiation factor 3 N-terminal" evidence="6">
    <location>
        <begin position="3"/>
        <end position="59"/>
    </location>
</feature>
<dbReference type="Pfam" id="PF00707">
    <property type="entry name" value="IF3_C"/>
    <property type="match status" value="1"/>
</dbReference>
<dbReference type="PANTHER" id="PTHR10938">
    <property type="entry name" value="TRANSLATION INITIATION FACTOR IF-3"/>
    <property type="match status" value="1"/>
</dbReference>
<dbReference type="GO" id="GO:0032790">
    <property type="term" value="P:ribosome disassembly"/>
    <property type="evidence" value="ECO:0007669"/>
    <property type="project" value="TreeGrafter"/>
</dbReference>
<comment type="caution">
    <text evidence="7">The sequence shown here is derived from an EMBL/GenBank/DDBJ whole genome shotgun (WGS) entry which is preliminary data.</text>
</comment>
<organism evidence="7 8">
    <name type="scientific">Candidatus Saganbacteria bacterium</name>
    <dbReference type="NCBI Taxonomy" id="2575572"/>
    <lineage>
        <taxon>Bacteria</taxon>
        <taxon>Bacillati</taxon>
        <taxon>Saganbacteria</taxon>
    </lineage>
</organism>
<evidence type="ECO:0000256" key="2">
    <source>
        <dbReference type="ARBA" id="ARBA00022540"/>
    </source>
</evidence>
<proteinExistence type="inferred from homology"/>
<evidence type="ECO:0000259" key="6">
    <source>
        <dbReference type="Pfam" id="PF05198"/>
    </source>
</evidence>
<dbReference type="Gene3D" id="3.30.110.10">
    <property type="entry name" value="Translation initiation factor 3 (IF-3), C-terminal domain"/>
    <property type="match status" value="1"/>
</dbReference>
<evidence type="ECO:0000313" key="8">
    <source>
        <dbReference type="Proteomes" id="UP000488506"/>
    </source>
</evidence>